<evidence type="ECO:0008006" key="3">
    <source>
        <dbReference type="Google" id="ProtNLM"/>
    </source>
</evidence>
<protein>
    <recommendedName>
        <fullName evidence="3">Transmembrane protein</fullName>
    </recommendedName>
</protein>
<evidence type="ECO:0000313" key="2">
    <source>
        <dbReference type="Proteomes" id="UP000887458"/>
    </source>
</evidence>
<reference evidence="1 2" key="1">
    <citation type="journal article" date="2018" name="J. Allergy Clin. Immunol.">
        <title>High-quality assembly of Dermatophagoides pteronyssinus genome and transcriptome reveals a wide range of novel allergens.</title>
        <authorList>
            <person name="Liu X.Y."/>
            <person name="Yang K.Y."/>
            <person name="Wang M.Q."/>
            <person name="Kwok J.S."/>
            <person name="Zeng X."/>
            <person name="Yang Z."/>
            <person name="Xiao X.J."/>
            <person name="Lau C.P."/>
            <person name="Li Y."/>
            <person name="Huang Z.M."/>
            <person name="Ba J.G."/>
            <person name="Yim A.K."/>
            <person name="Ouyang C.Y."/>
            <person name="Ngai S.M."/>
            <person name="Chan T.F."/>
            <person name="Leung E.L."/>
            <person name="Liu L."/>
            <person name="Liu Z.G."/>
            <person name="Tsui S.K."/>
        </authorList>
    </citation>
    <scope>NUCLEOTIDE SEQUENCE [LARGE SCALE GENOMIC DNA]</scope>
    <source>
        <strain evidence="1">Derp</strain>
    </source>
</reference>
<gene>
    <name evidence="1" type="ORF">DERP_010829</name>
</gene>
<proteinExistence type="predicted"/>
<organism evidence="1 2">
    <name type="scientific">Dermatophagoides pteronyssinus</name>
    <name type="common">European house dust mite</name>
    <dbReference type="NCBI Taxonomy" id="6956"/>
    <lineage>
        <taxon>Eukaryota</taxon>
        <taxon>Metazoa</taxon>
        <taxon>Ecdysozoa</taxon>
        <taxon>Arthropoda</taxon>
        <taxon>Chelicerata</taxon>
        <taxon>Arachnida</taxon>
        <taxon>Acari</taxon>
        <taxon>Acariformes</taxon>
        <taxon>Sarcoptiformes</taxon>
        <taxon>Astigmata</taxon>
        <taxon>Psoroptidia</taxon>
        <taxon>Analgoidea</taxon>
        <taxon>Pyroglyphidae</taxon>
        <taxon>Dermatophagoidinae</taxon>
        <taxon>Dermatophagoides</taxon>
    </lineage>
</organism>
<dbReference type="EMBL" id="NJHN03000065">
    <property type="protein sequence ID" value="KAH9418275.1"/>
    <property type="molecule type" value="Genomic_DNA"/>
</dbReference>
<name>A0ABQ8J7A3_DERPT</name>
<comment type="caution">
    <text evidence="1">The sequence shown here is derived from an EMBL/GenBank/DDBJ whole genome shotgun (WGS) entry which is preliminary data.</text>
</comment>
<accession>A0ABQ8J7A3</accession>
<sequence length="87" mass="10473">MNIIENIDNLVDKQQQPTLYDCKQSKLKLLSCAIFIIQLTKSHRLQQFQQRKKQQNFMFIIISPFSMIHRFMKQLHQTLTNFANMPF</sequence>
<keyword evidence="2" id="KW-1185">Reference proteome</keyword>
<evidence type="ECO:0000313" key="1">
    <source>
        <dbReference type="EMBL" id="KAH9418275.1"/>
    </source>
</evidence>
<dbReference type="Proteomes" id="UP000887458">
    <property type="component" value="Unassembled WGS sequence"/>
</dbReference>
<reference evidence="1 2" key="2">
    <citation type="journal article" date="2022" name="Mol. Biol. Evol.">
        <title>Comparative Genomics Reveals Insights into the Divergent Evolution of Astigmatic Mites and Household Pest Adaptations.</title>
        <authorList>
            <person name="Xiong Q."/>
            <person name="Wan A.T."/>
            <person name="Liu X."/>
            <person name="Fung C.S."/>
            <person name="Xiao X."/>
            <person name="Malainual N."/>
            <person name="Hou J."/>
            <person name="Wang L."/>
            <person name="Wang M."/>
            <person name="Yang K.Y."/>
            <person name="Cui Y."/>
            <person name="Leung E.L."/>
            <person name="Nong W."/>
            <person name="Shin S.K."/>
            <person name="Au S.W."/>
            <person name="Jeong K.Y."/>
            <person name="Chew F.T."/>
            <person name="Hui J.H."/>
            <person name="Leung T.F."/>
            <person name="Tungtrongchitr A."/>
            <person name="Zhong N."/>
            <person name="Liu Z."/>
            <person name="Tsui S.K."/>
        </authorList>
    </citation>
    <scope>NUCLEOTIDE SEQUENCE [LARGE SCALE GENOMIC DNA]</scope>
    <source>
        <strain evidence="1">Derp</strain>
    </source>
</reference>